<dbReference type="NCBIfam" id="TIGR00482">
    <property type="entry name" value="nicotinate (nicotinamide) nucleotide adenylyltransferase"/>
    <property type="match status" value="1"/>
</dbReference>
<evidence type="ECO:0000313" key="14">
    <source>
        <dbReference type="Proteomes" id="UP000713222"/>
    </source>
</evidence>
<dbReference type="InterPro" id="IPR004821">
    <property type="entry name" value="Cyt_trans-like"/>
</dbReference>
<comment type="catalytic activity">
    <reaction evidence="10 11">
        <text>nicotinate beta-D-ribonucleotide + ATP + H(+) = deamido-NAD(+) + diphosphate</text>
        <dbReference type="Rhea" id="RHEA:22860"/>
        <dbReference type="ChEBI" id="CHEBI:15378"/>
        <dbReference type="ChEBI" id="CHEBI:30616"/>
        <dbReference type="ChEBI" id="CHEBI:33019"/>
        <dbReference type="ChEBI" id="CHEBI:57502"/>
        <dbReference type="ChEBI" id="CHEBI:58437"/>
        <dbReference type="EC" id="2.7.7.18"/>
    </reaction>
</comment>
<dbReference type="EC" id="2.7.7.18" evidence="11"/>
<comment type="pathway">
    <text evidence="2 11">Cofactor biosynthesis; NAD(+) biosynthesis; deamido-NAD(+) from nicotinate D-ribonucleotide: step 1/1.</text>
</comment>
<reference evidence="13" key="1">
    <citation type="submission" date="2018-10" db="EMBL/GenBank/DDBJ databases">
        <title>Iterative Subtractive Binning of Freshwater Chronoseries Metagenomes Recovers Nearly Complete Genomes from over Four Hundred Novel Species.</title>
        <authorList>
            <person name="Rodriguez-R L.M."/>
            <person name="Tsementzi D."/>
            <person name="Luo C."/>
            <person name="Konstantinidis K.T."/>
        </authorList>
    </citation>
    <scope>NUCLEOTIDE SEQUENCE</scope>
    <source>
        <strain evidence="13">WB7_6_001</strain>
    </source>
</reference>
<evidence type="ECO:0000256" key="3">
    <source>
        <dbReference type="ARBA" id="ARBA00009014"/>
    </source>
</evidence>
<dbReference type="AlphaFoldDB" id="A0A964UY91"/>
<dbReference type="CDD" id="cd02165">
    <property type="entry name" value="NMNAT"/>
    <property type="match status" value="1"/>
</dbReference>
<dbReference type="InterPro" id="IPR014729">
    <property type="entry name" value="Rossmann-like_a/b/a_fold"/>
</dbReference>
<comment type="function">
    <text evidence="1 11">Catalyzes the reversible adenylation of nicotinate mononucleotide (NaMN) to nicotinic acid adenine dinucleotide (NaAD).</text>
</comment>
<dbReference type="PANTHER" id="PTHR39321:SF3">
    <property type="entry name" value="PHOSPHOPANTETHEINE ADENYLYLTRANSFERASE"/>
    <property type="match status" value="1"/>
</dbReference>
<evidence type="ECO:0000256" key="6">
    <source>
        <dbReference type="ARBA" id="ARBA00022695"/>
    </source>
</evidence>
<evidence type="ECO:0000256" key="2">
    <source>
        <dbReference type="ARBA" id="ARBA00005019"/>
    </source>
</evidence>
<proteinExistence type="inferred from homology"/>
<keyword evidence="5 11" id="KW-0808">Transferase</keyword>
<name>A0A964UY91_9PROT</name>
<accession>A0A964UY91</accession>
<evidence type="ECO:0000256" key="1">
    <source>
        <dbReference type="ARBA" id="ARBA00002324"/>
    </source>
</evidence>
<evidence type="ECO:0000313" key="13">
    <source>
        <dbReference type="EMBL" id="NBN87973.1"/>
    </source>
</evidence>
<evidence type="ECO:0000256" key="7">
    <source>
        <dbReference type="ARBA" id="ARBA00022741"/>
    </source>
</evidence>
<dbReference type="SUPFAM" id="SSF52374">
    <property type="entry name" value="Nucleotidylyl transferase"/>
    <property type="match status" value="1"/>
</dbReference>
<comment type="caution">
    <text evidence="13">The sequence shown here is derived from an EMBL/GenBank/DDBJ whole genome shotgun (WGS) entry which is preliminary data.</text>
</comment>
<dbReference type="GO" id="GO:0009435">
    <property type="term" value="P:NAD+ biosynthetic process"/>
    <property type="evidence" value="ECO:0007669"/>
    <property type="project" value="UniProtKB-UniRule"/>
</dbReference>
<keyword evidence="8 11" id="KW-0067">ATP-binding</keyword>
<comment type="similarity">
    <text evidence="3 11">Belongs to the NadD family.</text>
</comment>
<keyword evidence="4 11" id="KW-0662">Pyridine nucleotide biosynthesis</keyword>
<dbReference type="Proteomes" id="UP000713222">
    <property type="component" value="Unassembled WGS sequence"/>
</dbReference>
<keyword evidence="6 11" id="KW-0548">Nucleotidyltransferase</keyword>
<evidence type="ECO:0000256" key="5">
    <source>
        <dbReference type="ARBA" id="ARBA00022679"/>
    </source>
</evidence>
<dbReference type="InterPro" id="IPR005248">
    <property type="entry name" value="NadD/NMNAT"/>
</dbReference>
<feature type="domain" description="Cytidyltransferase-like" evidence="12">
    <location>
        <begin position="5"/>
        <end position="182"/>
    </location>
</feature>
<dbReference type="GO" id="GO:0004515">
    <property type="term" value="F:nicotinate-nucleotide adenylyltransferase activity"/>
    <property type="evidence" value="ECO:0007669"/>
    <property type="project" value="UniProtKB-UniRule"/>
</dbReference>
<dbReference type="EMBL" id="RGET01000030">
    <property type="protein sequence ID" value="NBN87973.1"/>
    <property type="molecule type" value="Genomic_DNA"/>
</dbReference>
<gene>
    <name evidence="11 13" type="primary">nadD</name>
    <name evidence="13" type="ORF">EBV32_02640</name>
</gene>
<evidence type="ECO:0000256" key="10">
    <source>
        <dbReference type="ARBA" id="ARBA00048721"/>
    </source>
</evidence>
<evidence type="ECO:0000256" key="8">
    <source>
        <dbReference type="ARBA" id="ARBA00022840"/>
    </source>
</evidence>
<organism evidence="13 14">
    <name type="scientific">Candidatus Fonsibacter lacus</name>
    <dbReference type="NCBI Taxonomy" id="2576439"/>
    <lineage>
        <taxon>Bacteria</taxon>
        <taxon>Pseudomonadati</taxon>
        <taxon>Pseudomonadota</taxon>
        <taxon>Alphaproteobacteria</taxon>
        <taxon>Candidatus Pelagibacterales</taxon>
        <taxon>Candidatus Pelagibacterales incertae sedis</taxon>
        <taxon>Candidatus Fonsibacter</taxon>
    </lineage>
</organism>
<evidence type="ECO:0000256" key="11">
    <source>
        <dbReference type="HAMAP-Rule" id="MF_00244"/>
    </source>
</evidence>
<keyword evidence="9 11" id="KW-0520">NAD</keyword>
<dbReference type="PANTHER" id="PTHR39321">
    <property type="entry name" value="NICOTINATE-NUCLEOTIDE ADENYLYLTRANSFERASE-RELATED"/>
    <property type="match status" value="1"/>
</dbReference>
<dbReference type="GO" id="GO:0005524">
    <property type="term" value="F:ATP binding"/>
    <property type="evidence" value="ECO:0007669"/>
    <property type="project" value="UniProtKB-KW"/>
</dbReference>
<protein>
    <recommendedName>
        <fullName evidence="11">Probable nicotinate-nucleotide adenylyltransferase</fullName>
        <ecNumber evidence="11">2.7.7.18</ecNumber>
    </recommendedName>
    <alternativeName>
        <fullName evidence="11">Deamido-NAD(+) diphosphorylase</fullName>
    </alternativeName>
    <alternativeName>
        <fullName evidence="11">Deamido-NAD(+) pyrophosphorylase</fullName>
    </alternativeName>
    <alternativeName>
        <fullName evidence="11">Nicotinate mononucleotide adenylyltransferase</fullName>
        <shortName evidence="11">NaMN adenylyltransferase</shortName>
    </alternativeName>
</protein>
<keyword evidence="7 11" id="KW-0547">Nucleotide-binding</keyword>
<evidence type="ECO:0000259" key="12">
    <source>
        <dbReference type="Pfam" id="PF01467"/>
    </source>
</evidence>
<evidence type="ECO:0000256" key="4">
    <source>
        <dbReference type="ARBA" id="ARBA00022642"/>
    </source>
</evidence>
<sequence>MKIGILGGTFDPPHIGHLNISLQAIKRFRLNKVLWLVTKKNPLKKNNSSNDISNRINLCNEFIIKNKNIIKVKYIEEKTRSNFLFDNISYLINKSAEHKYYFIMGADSFVKFNQWKKYNEILNKLSIIVVNRPEFSIKSLNSIAAKKLEKYKSLNLPSKDKQQRWYFLSTKGMNVSSSKIKKTINAN</sequence>
<dbReference type="HAMAP" id="MF_00244">
    <property type="entry name" value="NaMN_adenylyltr"/>
    <property type="match status" value="1"/>
</dbReference>
<evidence type="ECO:0000256" key="9">
    <source>
        <dbReference type="ARBA" id="ARBA00023027"/>
    </source>
</evidence>
<dbReference type="Pfam" id="PF01467">
    <property type="entry name" value="CTP_transf_like"/>
    <property type="match status" value="1"/>
</dbReference>
<dbReference type="Gene3D" id="3.40.50.620">
    <property type="entry name" value="HUPs"/>
    <property type="match status" value="1"/>
</dbReference>